<dbReference type="EMBL" id="QKYT01000068">
    <property type="protein sequence ID" value="RIA95083.1"/>
    <property type="molecule type" value="Genomic_DNA"/>
</dbReference>
<keyword evidence="2" id="KW-1185">Reference proteome</keyword>
<sequence>MKNCTLCGKIIYQTIPTKVKEFRLCSDCYLISSGWIDSLNEKPISVLYLPWWDSSNICLVCYRELKFQTDCQKWCTHCNIVYSGCRYCLTTNIIFGLPNQTQYLRSRMIIRLLMI</sequence>
<evidence type="ECO:0000313" key="2">
    <source>
        <dbReference type="Proteomes" id="UP000265703"/>
    </source>
</evidence>
<gene>
    <name evidence="1" type="ORF">C1645_817201</name>
</gene>
<dbReference type="AlphaFoldDB" id="A0A397T9Z9"/>
<reference evidence="1" key="1">
    <citation type="submission" date="2018-06" db="EMBL/GenBank/DDBJ databases">
        <title>Comparative genomics reveals the genomic features of Rhizophagus irregularis, R. cerebriforme, R. diaphanum and Gigaspora rosea, and their symbiotic lifestyle signature.</title>
        <authorList>
            <person name="Morin E."/>
            <person name="San Clemente H."/>
            <person name="Chen E.C.H."/>
            <person name="De La Providencia I."/>
            <person name="Hainaut M."/>
            <person name="Kuo A."/>
            <person name="Kohler A."/>
            <person name="Murat C."/>
            <person name="Tang N."/>
            <person name="Roy S."/>
            <person name="Loubradou J."/>
            <person name="Henrissat B."/>
            <person name="Grigoriev I.V."/>
            <person name="Corradi N."/>
            <person name="Roux C."/>
            <person name="Martin F.M."/>
        </authorList>
    </citation>
    <scope>NUCLEOTIDE SEQUENCE [LARGE SCALE GENOMIC DNA]</scope>
    <source>
        <strain evidence="1">DAOM 227022</strain>
    </source>
</reference>
<name>A0A397T9Z9_9GLOM</name>
<organism evidence="1 2">
    <name type="scientific">Glomus cerebriforme</name>
    <dbReference type="NCBI Taxonomy" id="658196"/>
    <lineage>
        <taxon>Eukaryota</taxon>
        <taxon>Fungi</taxon>
        <taxon>Fungi incertae sedis</taxon>
        <taxon>Mucoromycota</taxon>
        <taxon>Glomeromycotina</taxon>
        <taxon>Glomeromycetes</taxon>
        <taxon>Glomerales</taxon>
        <taxon>Glomeraceae</taxon>
        <taxon>Glomus</taxon>
    </lineage>
</organism>
<comment type="caution">
    <text evidence="1">The sequence shown here is derived from an EMBL/GenBank/DDBJ whole genome shotgun (WGS) entry which is preliminary data.</text>
</comment>
<accession>A0A397T9Z9</accession>
<dbReference type="OrthoDB" id="2472314at2759"/>
<protein>
    <submittedName>
        <fullName evidence="1">Uncharacterized protein</fullName>
    </submittedName>
</protein>
<dbReference type="Proteomes" id="UP000265703">
    <property type="component" value="Unassembled WGS sequence"/>
</dbReference>
<evidence type="ECO:0000313" key="1">
    <source>
        <dbReference type="EMBL" id="RIA95083.1"/>
    </source>
</evidence>
<proteinExistence type="predicted"/>